<dbReference type="PROSITE" id="PS00633">
    <property type="entry name" value="BROMODOMAIN_1"/>
    <property type="match status" value="1"/>
</dbReference>
<comment type="subcellular location">
    <subcellularLocation>
        <location evidence="1">Nucleus</location>
    </subcellularLocation>
</comment>
<evidence type="ECO:0000259" key="15">
    <source>
        <dbReference type="PROSITE" id="PS51186"/>
    </source>
</evidence>
<feature type="compositionally biased region" description="Acidic residues" evidence="13">
    <location>
        <begin position="185"/>
        <end position="205"/>
    </location>
</feature>
<keyword evidence="17" id="KW-1185">Reference proteome</keyword>
<evidence type="ECO:0000256" key="3">
    <source>
        <dbReference type="ARBA" id="ARBA00013184"/>
    </source>
</evidence>
<keyword evidence="10" id="KW-0539">Nucleus</keyword>
<dbReference type="PRINTS" id="PR00503">
    <property type="entry name" value="BROMODOMAIN"/>
</dbReference>
<feature type="domain" description="Bromo" evidence="14">
    <location>
        <begin position="559"/>
        <end position="629"/>
    </location>
</feature>
<keyword evidence="7 12" id="KW-0103">Bromodomain</keyword>
<evidence type="ECO:0000256" key="4">
    <source>
        <dbReference type="ARBA" id="ARBA00022679"/>
    </source>
</evidence>
<dbReference type="InterPro" id="IPR000182">
    <property type="entry name" value="GNAT_dom"/>
</dbReference>
<dbReference type="CDD" id="cd05509">
    <property type="entry name" value="Bromo_gcn5_like"/>
    <property type="match status" value="1"/>
</dbReference>
<dbReference type="PANTHER" id="PTHR45750">
    <property type="entry name" value="GH11602P"/>
    <property type="match status" value="1"/>
</dbReference>
<protein>
    <recommendedName>
        <fullName evidence="3">histone acetyltransferase</fullName>
        <ecNumber evidence="3">2.3.1.48</ecNumber>
    </recommendedName>
</protein>
<dbReference type="Proteomes" id="UP000054485">
    <property type="component" value="Unassembled WGS sequence"/>
</dbReference>
<dbReference type="PROSITE" id="PS50014">
    <property type="entry name" value="BROMODOMAIN_2"/>
    <property type="match status" value="1"/>
</dbReference>
<dbReference type="GO" id="GO:0005634">
    <property type="term" value="C:nucleus"/>
    <property type="evidence" value="ECO:0007669"/>
    <property type="project" value="UniProtKB-SubCell"/>
</dbReference>
<keyword evidence="11" id="KW-0012">Acyltransferase</keyword>
<dbReference type="HOGENOM" id="CLU_015741_4_0_1"/>
<dbReference type="Pfam" id="PF00439">
    <property type="entry name" value="Bromodomain"/>
    <property type="match status" value="1"/>
</dbReference>
<evidence type="ECO:0000256" key="5">
    <source>
        <dbReference type="ARBA" id="ARBA00022853"/>
    </source>
</evidence>
<reference evidence="17" key="2">
    <citation type="submission" date="2015-01" db="EMBL/GenBank/DDBJ databases">
        <title>Evolutionary Origins and Diversification of the Mycorrhizal Mutualists.</title>
        <authorList>
            <consortium name="DOE Joint Genome Institute"/>
            <consortium name="Mycorrhizal Genomics Consortium"/>
            <person name="Kohler A."/>
            <person name="Kuo A."/>
            <person name="Nagy L.G."/>
            <person name="Floudas D."/>
            <person name="Copeland A."/>
            <person name="Barry K.W."/>
            <person name="Cichocki N."/>
            <person name="Veneault-Fourrey C."/>
            <person name="LaButti K."/>
            <person name="Lindquist E.A."/>
            <person name="Lipzen A."/>
            <person name="Lundell T."/>
            <person name="Morin E."/>
            <person name="Murat C."/>
            <person name="Riley R."/>
            <person name="Ohm R."/>
            <person name="Sun H."/>
            <person name="Tunlid A."/>
            <person name="Henrissat B."/>
            <person name="Grigoriev I.V."/>
            <person name="Hibbett D.S."/>
            <person name="Martin F."/>
        </authorList>
    </citation>
    <scope>NUCLEOTIDE SEQUENCE [LARGE SCALE GENOMIC DNA]</scope>
    <source>
        <strain evidence="17">UH-Slu-Lm8-n1</strain>
    </source>
</reference>
<dbReference type="Gene3D" id="3.40.630.30">
    <property type="match status" value="1"/>
</dbReference>
<evidence type="ECO:0000256" key="6">
    <source>
        <dbReference type="ARBA" id="ARBA00023015"/>
    </source>
</evidence>
<feature type="compositionally biased region" description="Low complexity" evidence="13">
    <location>
        <begin position="146"/>
        <end position="155"/>
    </location>
</feature>
<comment type="similarity">
    <text evidence="2">Belongs to the acetyltransferase family. GCN5 subfamily.</text>
</comment>
<feature type="domain" description="N-acetyltransferase" evidence="15">
    <location>
        <begin position="314"/>
        <end position="470"/>
    </location>
</feature>
<keyword evidence="8" id="KW-0010">Activator</keyword>
<keyword evidence="6" id="KW-0805">Transcription regulation</keyword>
<evidence type="ECO:0000256" key="9">
    <source>
        <dbReference type="ARBA" id="ARBA00023163"/>
    </source>
</evidence>
<evidence type="ECO:0000256" key="2">
    <source>
        <dbReference type="ARBA" id="ARBA00008607"/>
    </source>
</evidence>
<dbReference type="InParanoid" id="A0A0D0BCR0"/>
<evidence type="ECO:0000256" key="8">
    <source>
        <dbReference type="ARBA" id="ARBA00023159"/>
    </source>
</evidence>
<keyword evidence="9" id="KW-0804">Transcription</keyword>
<proteinExistence type="inferred from homology"/>
<dbReference type="AlphaFoldDB" id="A0A0D0BCR0"/>
<sequence>MKLSYPCLSEANHNDLTLSLRIARHSPCAACDSCPGLRPPASVEVVLDDDVHQKSLLGDLTQYGSDEEDGPAYLETCICGHDVANHGVQLAALGREEFSRRARLATRLDELLQEADRQLDFNYTDEDIDSLRQQMKMPVSMVSIASPSIQQSSPVDRPMSPASSVLSDEPPPSKRRRLSSSSLSDAEEEDGEYDEDDEDDDDDDDKPLAAQVADSNAATGPRSRKTVTQRSGKKTSSMKSKAQTAPTGDKRPEKNGIVNGRSSDMKVKVEDKMDEGQLTRLATGVTVDTGPVSSAVPSHKPEKAAFVELRKGIIEITAVENDRQPRSIVILTGLKTLFQTQLPMMPREYIARLVYDHNSKALAIIKRGYKVVGGICYRPFPHRGFAEIVFFATASVDQVKGYGGMLMDNFKQHIKRTYPDVMHFLTYADNFAVVFFKKQGFSKEITLDRSVWAGYIKDYEGGTIMQCTMLRKVNYLDKANIISQQREAILTKIREMSKSHIVYQGLPQFQEGAPEGITVDPKEVPGLRESGWTPGMEHSTRSGKSAEHTQMQRLLSDLKAHPLAWAFLTPVNADEVPDYYGVIKRPMDFSTMEHKLDTNQYSSLKFFLDDVQLVVDNCKLYNPEASIYHRNAVKLEKFMKEQCAEYAKRGS</sequence>
<accession>A0A0D0BCR0</accession>
<dbReference type="GO" id="GO:0000123">
    <property type="term" value="C:histone acetyltransferase complex"/>
    <property type="evidence" value="ECO:0007669"/>
    <property type="project" value="TreeGrafter"/>
</dbReference>
<gene>
    <name evidence="16" type="ORF">CY34DRAFT_803171</name>
</gene>
<keyword evidence="4" id="KW-0808">Transferase</keyword>
<dbReference type="PROSITE" id="PS51186">
    <property type="entry name" value="GNAT"/>
    <property type="match status" value="1"/>
</dbReference>
<feature type="compositionally biased region" description="Basic residues" evidence="13">
    <location>
        <begin position="222"/>
        <end position="233"/>
    </location>
</feature>
<dbReference type="Pfam" id="PF00583">
    <property type="entry name" value="Acetyltransf_1"/>
    <property type="match status" value="1"/>
</dbReference>
<dbReference type="InterPro" id="IPR001487">
    <property type="entry name" value="Bromodomain"/>
</dbReference>
<evidence type="ECO:0000256" key="7">
    <source>
        <dbReference type="ARBA" id="ARBA00023117"/>
    </source>
</evidence>
<dbReference type="EMBL" id="KN835199">
    <property type="protein sequence ID" value="KIK44037.1"/>
    <property type="molecule type" value="Genomic_DNA"/>
</dbReference>
<evidence type="ECO:0000256" key="11">
    <source>
        <dbReference type="ARBA" id="ARBA00023315"/>
    </source>
</evidence>
<evidence type="ECO:0000256" key="13">
    <source>
        <dbReference type="SAM" id="MobiDB-lite"/>
    </source>
</evidence>
<dbReference type="InterPro" id="IPR016181">
    <property type="entry name" value="Acyl_CoA_acyltransferase"/>
</dbReference>
<dbReference type="GO" id="GO:0010484">
    <property type="term" value="F:histone H3 acetyltransferase activity"/>
    <property type="evidence" value="ECO:0007669"/>
    <property type="project" value="TreeGrafter"/>
</dbReference>
<dbReference type="OrthoDB" id="1937912at2759"/>
<dbReference type="InterPro" id="IPR036427">
    <property type="entry name" value="Bromodomain-like_sf"/>
</dbReference>
<dbReference type="PANTHER" id="PTHR45750:SF3">
    <property type="entry name" value="HISTONE ACETYLTRANSFERASE"/>
    <property type="match status" value="1"/>
</dbReference>
<feature type="compositionally biased region" description="Polar residues" evidence="13">
    <location>
        <begin position="234"/>
        <end position="246"/>
    </location>
</feature>
<feature type="region of interest" description="Disordered" evidence="13">
    <location>
        <begin position="522"/>
        <end position="550"/>
    </location>
</feature>
<evidence type="ECO:0000256" key="10">
    <source>
        <dbReference type="ARBA" id="ARBA00023242"/>
    </source>
</evidence>
<evidence type="ECO:0000256" key="12">
    <source>
        <dbReference type="PROSITE-ProRule" id="PRU00035"/>
    </source>
</evidence>
<organism evidence="16 17">
    <name type="scientific">Suillus luteus UH-Slu-Lm8-n1</name>
    <dbReference type="NCBI Taxonomy" id="930992"/>
    <lineage>
        <taxon>Eukaryota</taxon>
        <taxon>Fungi</taxon>
        <taxon>Dikarya</taxon>
        <taxon>Basidiomycota</taxon>
        <taxon>Agaricomycotina</taxon>
        <taxon>Agaricomycetes</taxon>
        <taxon>Agaricomycetidae</taxon>
        <taxon>Boletales</taxon>
        <taxon>Suillineae</taxon>
        <taxon>Suillaceae</taxon>
        <taxon>Suillus</taxon>
    </lineage>
</organism>
<feature type="region of interest" description="Disordered" evidence="13">
    <location>
        <begin position="146"/>
        <end position="264"/>
    </location>
</feature>
<dbReference type="Gene3D" id="1.20.920.10">
    <property type="entry name" value="Bromodomain-like"/>
    <property type="match status" value="1"/>
</dbReference>
<evidence type="ECO:0000313" key="16">
    <source>
        <dbReference type="EMBL" id="KIK44037.1"/>
    </source>
</evidence>
<dbReference type="EC" id="2.3.1.48" evidence="3"/>
<dbReference type="InterPro" id="IPR018359">
    <property type="entry name" value="Bromodomain_CS"/>
</dbReference>
<evidence type="ECO:0000313" key="17">
    <source>
        <dbReference type="Proteomes" id="UP000054485"/>
    </source>
</evidence>
<keyword evidence="5" id="KW-0156">Chromatin regulator</keyword>
<evidence type="ECO:0000256" key="1">
    <source>
        <dbReference type="ARBA" id="ARBA00004123"/>
    </source>
</evidence>
<dbReference type="STRING" id="930992.A0A0D0BCR0"/>
<reference evidence="16 17" key="1">
    <citation type="submission" date="2014-04" db="EMBL/GenBank/DDBJ databases">
        <authorList>
            <consortium name="DOE Joint Genome Institute"/>
            <person name="Kuo A."/>
            <person name="Ruytinx J."/>
            <person name="Rineau F."/>
            <person name="Colpaert J."/>
            <person name="Kohler A."/>
            <person name="Nagy L.G."/>
            <person name="Floudas D."/>
            <person name="Copeland A."/>
            <person name="Barry K.W."/>
            <person name="Cichocki N."/>
            <person name="Veneault-Fourrey C."/>
            <person name="LaButti K."/>
            <person name="Lindquist E.A."/>
            <person name="Lipzen A."/>
            <person name="Lundell T."/>
            <person name="Morin E."/>
            <person name="Murat C."/>
            <person name="Sun H."/>
            <person name="Tunlid A."/>
            <person name="Henrissat B."/>
            <person name="Grigoriev I.V."/>
            <person name="Hibbett D.S."/>
            <person name="Martin F."/>
            <person name="Nordberg H.P."/>
            <person name="Cantor M.N."/>
            <person name="Hua S.X."/>
        </authorList>
    </citation>
    <scope>NUCLEOTIDE SEQUENCE [LARGE SCALE GENOMIC DNA]</scope>
    <source>
        <strain evidence="16 17">UH-Slu-Lm8-n1</strain>
    </source>
</reference>
<dbReference type="InterPro" id="IPR037800">
    <property type="entry name" value="GCN5"/>
</dbReference>
<dbReference type="SUPFAM" id="SSF55729">
    <property type="entry name" value="Acyl-CoA N-acyltransferases (Nat)"/>
    <property type="match status" value="1"/>
</dbReference>
<evidence type="ECO:0000259" key="14">
    <source>
        <dbReference type="PROSITE" id="PS50014"/>
    </source>
</evidence>
<name>A0A0D0BCR0_9AGAM</name>
<dbReference type="SMART" id="SM00297">
    <property type="entry name" value="BROMO"/>
    <property type="match status" value="1"/>
</dbReference>
<feature type="compositionally biased region" description="Basic and acidic residues" evidence="13">
    <location>
        <begin position="538"/>
        <end position="547"/>
    </location>
</feature>
<dbReference type="GO" id="GO:0045944">
    <property type="term" value="P:positive regulation of transcription by RNA polymerase II"/>
    <property type="evidence" value="ECO:0007669"/>
    <property type="project" value="TreeGrafter"/>
</dbReference>
<dbReference type="SUPFAM" id="SSF47370">
    <property type="entry name" value="Bromodomain"/>
    <property type="match status" value="1"/>
</dbReference>
<dbReference type="FunCoup" id="A0A0D0BCR0">
    <property type="interactions" value="50"/>
</dbReference>